<dbReference type="InterPro" id="IPR004807">
    <property type="entry name" value="UvrB"/>
</dbReference>
<evidence type="ECO:0000259" key="16">
    <source>
        <dbReference type="PROSITE" id="PS51192"/>
    </source>
</evidence>
<dbReference type="SMART" id="SM00487">
    <property type="entry name" value="DEXDc"/>
    <property type="match status" value="1"/>
</dbReference>
<keyword evidence="14" id="KW-0175">Coiled coil</keyword>
<evidence type="ECO:0000256" key="6">
    <source>
        <dbReference type="ARBA" id="ARBA00022769"/>
    </source>
</evidence>
<dbReference type="Pfam" id="PF04851">
    <property type="entry name" value="ResIII"/>
    <property type="match status" value="1"/>
</dbReference>
<comment type="subcellular location">
    <subcellularLocation>
        <location evidence="1 12 13">Cytoplasm</location>
    </subcellularLocation>
</comment>
<dbReference type="NCBIfam" id="TIGR00631">
    <property type="entry name" value="uvrb"/>
    <property type="match status" value="1"/>
</dbReference>
<dbReference type="Pfam" id="PF02151">
    <property type="entry name" value="UVR"/>
    <property type="match status" value="1"/>
</dbReference>
<evidence type="ECO:0000256" key="10">
    <source>
        <dbReference type="ARBA" id="ARBA00026033"/>
    </source>
</evidence>
<feature type="domain" description="Helicase C-terminal" evidence="17">
    <location>
        <begin position="430"/>
        <end position="596"/>
    </location>
</feature>
<dbReference type="InterPro" id="IPR001943">
    <property type="entry name" value="UVR_dom"/>
</dbReference>
<dbReference type="GO" id="GO:0003677">
    <property type="term" value="F:DNA binding"/>
    <property type="evidence" value="ECO:0007669"/>
    <property type="project" value="UniProtKB-UniRule"/>
</dbReference>
<evidence type="ECO:0000259" key="15">
    <source>
        <dbReference type="PROSITE" id="PS50151"/>
    </source>
</evidence>
<keyword evidence="9 12" id="KW-0234">DNA repair</keyword>
<dbReference type="PANTHER" id="PTHR24029:SF0">
    <property type="entry name" value="UVRABC SYSTEM PROTEIN B"/>
    <property type="match status" value="1"/>
</dbReference>
<evidence type="ECO:0000256" key="11">
    <source>
        <dbReference type="ARBA" id="ARBA00029504"/>
    </source>
</evidence>
<dbReference type="Proteomes" id="UP000176917">
    <property type="component" value="Unassembled WGS sequence"/>
</dbReference>
<feature type="domain" description="Helicase ATP-binding" evidence="16">
    <location>
        <begin position="24"/>
        <end position="196"/>
    </location>
</feature>
<name>A0A1G2RJP0_9BACT</name>
<dbReference type="STRING" id="1802461.A3B24_01480"/>
<dbReference type="Gene3D" id="4.10.860.10">
    <property type="entry name" value="UVR domain"/>
    <property type="match status" value="1"/>
</dbReference>
<dbReference type="InterPro" id="IPR014001">
    <property type="entry name" value="Helicase_ATP-bd"/>
</dbReference>
<dbReference type="InterPro" id="IPR027417">
    <property type="entry name" value="P-loop_NTPase"/>
</dbReference>
<evidence type="ECO:0000256" key="7">
    <source>
        <dbReference type="ARBA" id="ARBA00022840"/>
    </source>
</evidence>
<dbReference type="GO" id="GO:0009432">
    <property type="term" value="P:SOS response"/>
    <property type="evidence" value="ECO:0007669"/>
    <property type="project" value="UniProtKB-UniRule"/>
</dbReference>
<feature type="binding site" evidence="12">
    <location>
        <begin position="37"/>
        <end position="44"/>
    </location>
    <ligand>
        <name>ATP</name>
        <dbReference type="ChEBI" id="CHEBI:30616"/>
    </ligand>
</feature>
<dbReference type="Pfam" id="PF00271">
    <property type="entry name" value="Helicase_C"/>
    <property type="match status" value="1"/>
</dbReference>
<keyword evidence="5 12" id="KW-0227">DNA damage</keyword>
<accession>A0A1G2RJP0</accession>
<dbReference type="Pfam" id="PF12344">
    <property type="entry name" value="UvrB"/>
    <property type="match status" value="1"/>
</dbReference>
<evidence type="ECO:0000256" key="13">
    <source>
        <dbReference type="RuleBase" id="RU003587"/>
    </source>
</evidence>
<comment type="function">
    <text evidence="12">The UvrABC repair system catalyzes the recognition and processing of DNA lesions. A damage recognition complex composed of 2 UvrA and 2 UvrB subunits scans DNA for abnormalities. Upon binding of the UvrA(2)B(2) complex to a putative damaged site, the DNA wraps around one UvrB monomer. DNA wrap is dependent on ATP binding by UvrB and probably causes local melting of the DNA helix, facilitating insertion of UvrB beta-hairpin between the DNA strands. Then UvrB probes one DNA strand for the presence of a lesion. If a lesion is found the UvrA subunits dissociate and the UvrB-DNA preincision complex is formed. This complex is subsequently bound by UvrC and the second UvrB is released. If no lesion is found, the DNA wraps around the other UvrB subunit that will check the other stand for damage.</text>
</comment>
<dbReference type="GO" id="GO:0005524">
    <property type="term" value="F:ATP binding"/>
    <property type="evidence" value="ECO:0007669"/>
    <property type="project" value="UniProtKB-UniRule"/>
</dbReference>
<evidence type="ECO:0000313" key="19">
    <source>
        <dbReference type="Proteomes" id="UP000176917"/>
    </source>
</evidence>
<organism evidence="18 19">
    <name type="scientific">Candidatus Wildermuthbacteria bacterium RIFCSPLOWO2_01_FULL_48_16</name>
    <dbReference type="NCBI Taxonomy" id="1802461"/>
    <lineage>
        <taxon>Bacteria</taxon>
        <taxon>Candidatus Wildermuthiibacteriota</taxon>
    </lineage>
</organism>
<dbReference type="SUPFAM" id="SSF46600">
    <property type="entry name" value="C-terminal UvrC-binding domain of UvrB"/>
    <property type="match status" value="1"/>
</dbReference>
<gene>
    <name evidence="12" type="primary">uvrB</name>
    <name evidence="18" type="ORF">A3B24_01480</name>
</gene>
<reference evidence="18 19" key="1">
    <citation type="journal article" date="2016" name="Nat. Commun.">
        <title>Thousands of microbial genomes shed light on interconnected biogeochemical processes in an aquifer system.</title>
        <authorList>
            <person name="Anantharaman K."/>
            <person name="Brown C.T."/>
            <person name="Hug L.A."/>
            <person name="Sharon I."/>
            <person name="Castelle C.J."/>
            <person name="Probst A.J."/>
            <person name="Thomas B.C."/>
            <person name="Singh A."/>
            <person name="Wilkins M.J."/>
            <person name="Karaoz U."/>
            <person name="Brodie E.L."/>
            <person name="Williams K.H."/>
            <person name="Hubbard S.S."/>
            <person name="Banfield J.F."/>
        </authorList>
    </citation>
    <scope>NUCLEOTIDE SEQUENCE [LARGE SCALE GENOMIC DNA]</scope>
</reference>
<dbReference type="InterPro" id="IPR041471">
    <property type="entry name" value="UvrB_inter"/>
</dbReference>
<dbReference type="EMBL" id="MHUG01000016">
    <property type="protein sequence ID" value="OHA73065.1"/>
    <property type="molecule type" value="Genomic_DNA"/>
</dbReference>
<protein>
    <recommendedName>
        <fullName evidence="11 12">UvrABC system protein B</fullName>
        <shortName evidence="12">Protein UvrB</shortName>
    </recommendedName>
    <alternativeName>
        <fullName evidence="12">Excinuclease ABC subunit B</fullName>
    </alternativeName>
</protein>
<dbReference type="InterPro" id="IPR006935">
    <property type="entry name" value="Helicase/UvrB_N"/>
</dbReference>
<dbReference type="GO" id="GO:0016887">
    <property type="term" value="F:ATP hydrolysis activity"/>
    <property type="evidence" value="ECO:0007669"/>
    <property type="project" value="InterPro"/>
</dbReference>
<feature type="coiled-coil region" evidence="14">
    <location>
        <begin position="258"/>
        <end position="289"/>
    </location>
</feature>
<dbReference type="NCBIfam" id="NF003673">
    <property type="entry name" value="PRK05298.1"/>
    <property type="match status" value="1"/>
</dbReference>
<dbReference type="HAMAP" id="MF_00204">
    <property type="entry name" value="UvrB"/>
    <property type="match status" value="1"/>
</dbReference>
<evidence type="ECO:0000256" key="14">
    <source>
        <dbReference type="SAM" id="Coils"/>
    </source>
</evidence>
<dbReference type="GO" id="GO:0005737">
    <property type="term" value="C:cytoplasm"/>
    <property type="evidence" value="ECO:0007669"/>
    <property type="project" value="UniProtKB-SubCell"/>
</dbReference>
<dbReference type="GO" id="GO:0009381">
    <property type="term" value="F:excinuclease ABC activity"/>
    <property type="evidence" value="ECO:0007669"/>
    <property type="project" value="UniProtKB-UniRule"/>
</dbReference>
<evidence type="ECO:0000256" key="12">
    <source>
        <dbReference type="HAMAP-Rule" id="MF_00204"/>
    </source>
</evidence>
<feature type="short sequence motif" description="Beta-hairpin" evidence="12">
    <location>
        <begin position="90"/>
        <end position="113"/>
    </location>
</feature>
<keyword evidence="12 13" id="KW-0742">SOS response</keyword>
<dbReference type="GO" id="GO:0006289">
    <property type="term" value="P:nucleotide-excision repair"/>
    <property type="evidence" value="ECO:0007669"/>
    <property type="project" value="UniProtKB-UniRule"/>
</dbReference>
<dbReference type="AlphaFoldDB" id="A0A1G2RJP0"/>
<dbReference type="CDD" id="cd17916">
    <property type="entry name" value="DEXHc_UvrB"/>
    <property type="match status" value="1"/>
</dbReference>
<comment type="similarity">
    <text evidence="2 12 13">Belongs to the UvrB family.</text>
</comment>
<proteinExistence type="inferred from homology"/>
<keyword evidence="3 12" id="KW-0963">Cytoplasm</keyword>
<evidence type="ECO:0000256" key="9">
    <source>
        <dbReference type="ARBA" id="ARBA00023204"/>
    </source>
</evidence>
<dbReference type="Pfam" id="PF17757">
    <property type="entry name" value="UvrB_inter"/>
    <property type="match status" value="1"/>
</dbReference>
<comment type="subunit">
    <text evidence="10 12 13">Forms a heterotetramer with UvrA during the search for lesions. Interacts with UvrC in an incision complex.</text>
</comment>
<evidence type="ECO:0000256" key="2">
    <source>
        <dbReference type="ARBA" id="ARBA00008533"/>
    </source>
</evidence>
<dbReference type="PROSITE" id="PS51192">
    <property type="entry name" value="HELICASE_ATP_BIND_1"/>
    <property type="match status" value="1"/>
</dbReference>
<comment type="caution">
    <text evidence="18">The sequence shown here is derived from an EMBL/GenBank/DDBJ whole genome shotgun (WGS) entry which is preliminary data.</text>
</comment>
<keyword evidence="6 12" id="KW-0228">DNA excision</keyword>
<dbReference type="InterPro" id="IPR036876">
    <property type="entry name" value="UVR_dom_sf"/>
</dbReference>
<dbReference type="PROSITE" id="PS51194">
    <property type="entry name" value="HELICASE_CTER"/>
    <property type="match status" value="1"/>
</dbReference>
<evidence type="ECO:0000256" key="4">
    <source>
        <dbReference type="ARBA" id="ARBA00022741"/>
    </source>
</evidence>
<dbReference type="InterPro" id="IPR024759">
    <property type="entry name" value="UvrB_YAD/RRR_dom"/>
</dbReference>
<keyword evidence="8 12" id="KW-0267">Excision nuclease</keyword>
<keyword evidence="4 12" id="KW-0547">Nucleotide-binding</keyword>
<dbReference type="Gene3D" id="6.10.140.240">
    <property type="match status" value="1"/>
</dbReference>
<dbReference type="GO" id="GO:0009380">
    <property type="term" value="C:excinuclease repair complex"/>
    <property type="evidence" value="ECO:0007669"/>
    <property type="project" value="InterPro"/>
</dbReference>
<evidence type="ECO:0000256" key="3">
    <source>
        <dbReference type="ARBA" id="ARBA00022490"/>
    </source>
</evidence>
<sequence length="647" mass="74130">MQFELVSNFKPKGDQPQAIAHLSKGLESGAKHQVLLGVTGSGKTFTMSNVIAKTQRPTLVVSPNKTLAAQLYQEFKEFFPKNAVHYFVSYYDYYQPEAYIPQTDTYIEKDAKVNETLDRMRHEAAQDVLSRKDVVVVASVSCIYNIGNPAEYQSVSLEVKKGQKIKRRDFLSYLTGLQYQRNDMDFKPGTFRVRGDTIEVFLVTGKELFKVEFAGDKIDSLSTSQSALTPKYEEFRGTYTVFPAKFWVTPQEKLKIAMENIRLELQETLTALKKQNKLLEAQRLEQRTRFDLEMMQESGYCHGIENYSRHMEFRKPGEAPFTLVDYFPEDRLVFVDESHQTISQLGAMAIQDRARKKVLIEHGFRLPSAIDNRPLNYKEFEKRTPQKIYVSATPGDEEQEKAGRKNIATQVLRPTGLLEPPIEIRSTKNQVEDLIQEIRKSIAKKHRVLALTLTKRLAEELSEYLSKEGVSAQWLHSEVKTLKRPEMLQDLRSGKYDVLVGINLLREGLDLPEVALVAILDADKEGFLRSETTFIQIMGRASRHPEGHVILYADTVTGSMKAAMNEVKRRRAVQEKYNKLHHITPKPIVKALRDWEFREKVKEVEAEFGAITDAALLEQEMKQAATNLDFERAAQLRDLIKSRKHGT</sequence>
<feature type="domain" description="UVR" evidence="15">
    <location>
        <begin position="617"/>
        <end position="646"/>
    </location>
</feature>
<comment type="domain">
    <text evidence="12">The beta-hairpin motif is involved in DNA binding.</text>
</comment>
<evidence type="ECO:0000256" key="1">
    <source>
        <dbReference type="ARBA" id="ARBA00004496"/>
    </source>
</evidence>
<dbReference type="SMART" id="SM00490">
    <property type="entry name" value="HELICc"/>
    <property type="match status" value="1"/>
</dbReference>
<dbReference type="PROSITE" id="PS50151">
    <property type="entry name" value="UVR"/>
    <property type="match status" value="1"/>
</dbReference>
<evidence type="ECO:0000313" key="18">
    <source>
        <dbReference type="EMBL" id="OHA73065.1"/>
    </source>
</evidence>
<dbReference type="PANTHER" id="PTHR24029">
    <property type="entry name" value="UVRABC SYSTEM PROTEIN B"/>
    <property type="match status" value="1"/>
</dbReference>
<evidence type="ECO:0000259" key="17">
    <source>
        <dbReference type="PROSITE" id="PS51194"/>
    </source>
</evidence>
<evidence type="ECO:0000256" key="8">
    <source>
        <dbReference type="ARBA" id="ARBA00022881"/>
    </source>
</evidence>
<dbReference type="InterPro" id="IPR001650">
    <property type="entry name" value="Helicase_C-like"/>
</dbReference>
<dbReference type="CDD" id="cd18790">
    <property type="entry name" value="SF2_C_UvrB"/>
    <property type="match status" value="1"/>
</dbReference>
<dbReference type="Gene3D" id="3.40.50.300">
    <property type="entry name" value="P-loop containing nucleotide triphosphate hydrolases"/>
    <property type="match status" value="3"/>
</dbReference>
<dbReference type="SUPFAM" id="SSF52540">
    <property type="entry name" value="P-loop containing nucleoside triphosphate hydrolases"/>
    <property type="match status" value="2"/>
</dbReference>
<evidence type="ECO:0000256" key="5">
    <source>
        <dbReference type="ARBA" id="ARBA00022763"/>
    </source>
</evidence>
<keyword evidence="7 12" id="KW-0067">ATP-binding</keyword>